<comment type="caution">
    <text evidence="1">The sequence shown here is derived from an EMBL/GenBank/DDBJ whole genome shotgun (WGS) entry which is preliminary data.</text>
</comment>
<accession>A0ACB9PBJ7</accession>
<sequence length="1002" mass="114354">MTTKVAPEEVKDSFKSCSRWVKWCGAIFSFIEVSAYSVPNHRLIVFRKLAVEVDRESAEGLSSESSELLRTMTERVQSLMGKLNDCMRKESDEEISKHLQEMIEAFEKVQSFGDAEWKREIDYAAKDEISQVTHLVEEVEDIIDSYGLISISKHKRLRRANSGMNKLSSKIQQFLNKDRRYPRSYGLINVIQEIRILLLGYIMGSGIELQFPDLLKRFCHKVCDDLKNVKPQETEFVSELYQLNDVELIEDHFEYGSDSIELKICCGLDHSVPELTCLMGRQEDICSFQSSLFGKESECVSLVSVAIIGIGGIGKTCLAEAMYKQVKSKFSCYAWINSHGKTTLEILQQTWMLFNKSQSVSSPPLMFEDEVSLSHRIQSYLINKQFLLVLDDISSVSVWKSVKDALHKNNTRGKIILTSRTSDLPDCIHIKPKPLESNEAFDLLSKHAFSGIGSDSESIMKKISTLCCGNPFVIKIVGGMLNSMMPTDCSKLQEVYKRMQEVTKQERGEIEQNSFIPLCYAALPPVLKSGFLYAALFPPQSQMNCKRLMRLWIAEGFTDLKDKSKTKEEIAEQQLRELIRRNLFQVTKVGTNGKPILCQLLRPLREFAIKRSQEDGFSFTSETGSSLPVERPLRLSLIFRHRQVKMNIDKTNYSRLRSLLVLQGSKLHTSFIKPDLVSSLKLVRVLELQDMPIDALPDSLGKLFLMRYLGLRRTKLVELPNSLDNLKDLQTLDVRDTMVRSLPENLEQLTELRHLLLALSFDDKVVNLPVVIADFKQLQSLAGVELTECIAKSLLELPQLQKLSVGKVKSDMLELFAKSINQMVHLRSLSINCDLGEKLHTKFFQQTLTSKMEKLHVRGRILHLLDWVKSLKSLRCLHIWDCLLAEDPFLELGKLPKLEFLSVKNTYIGHHIEFHIGAFPNLKKLSIVHFQALSEWQIGDGAVENLKKLSIENCPKLTKLPPCFRKLANFREMQVRKMPEAFTGEARKFMEEGASFSLVVRS</sequence>
<evidence type="ECO:0000313" key="1">
    <source>
        <dbReference type="EMBL" id="KAI4345855.1"/>
    </source>
</evidence>
<dbReference type="EMBL" id="CM039430">
    <property type="protein sequence ID" value="KAI4345855.1"/>
    <property type="molecule type" value="Genomic_DNA"/>
</dbReference>
<proteinExistence type="predicted"/>
<gene>
    <name evidence="1" type="ORF">L6164_012944</name>
</gene>
<organism evidence="1 2">
    <name type="scientific">Bauhinia variegata</name>
    <name type="common">Purple orchid tree</name>
    <name type="synonym">Phanera variegata</name>
    <dbReference type="NCBI Taxonomy" id="167791"/>
    <lineage>
        <taxon>Eukaryota</taxon>
        <taxon>Viridiplantae</taxon>
        <taxon>Streptophyta</taxon>
        <taxon>Embryophyta</taxon>
        <taxon>Tracheophyta</taxon>
        <taxon>Spermatophyta</taxon>
        <taxon>Magnoliopsida</taxon>
        <taxon>eudicotyledons</taxon>
        <taxon>Gunneridae</taxon>
        <taxon>Pentapetalae</taxon>
        <taxon>rosids</taxon>
        <taxon>fabids</taxon>
        <taxon>Fabales</taxon>
        <taxon>Fabaceae</taxon>
        <taxon>Cercidoideae</taxon>
        <taxon>Cercideae</taxon>
        <taxon>Bauhiniinae</taxon>
        <taxon>Bauhinia</taxon>
    </lineage>
</organism>
<reference evidence="1 2" key="1">
    <citation type="journal article" date="2022" name="DNA Res.">
        <title>Chromosomal-level genome assembly of the orchid tree Bauhinia variegata (Leguminosae; Cercidoideae) supports the allotetraploid origin hypothesis of Bauhinia.</title>
        <authorList>
            <person name="Zhong Y."/>
            <person name="Chen Y."/>
            <person name="Zheng D."/>
            <person name="Pang J."/>
            <person name="Liu Y."/>
            <person name="Luo S."/>
            <person name="Meng S."/>
            <person name="Qian L."/>
            <person name="Wei D."/>
            <person name="Dai S."/>
            <person name="Zhou R."/>
        </authorList>
    </citation>
    <scope>NUCLEOTIDE SEQUENCE [LARGE SCALE GENOMIC DNA]</scope>
    <source>
        <strain evidence="1">BV-YZ2020</strain>
    </source>
</reference>
<dbReference type="Proteomes" id="UP000828941">
    <property type="component" value="Chromosome 5"/>
</dbReference>
<name>A0ACB9PBJ7_BAUVA</name>
<keyword evidence="2" id="KW-1185">Reference proteome</keyword>
<evidence type="ECO:0000313" key="2">
    <source>
        <dbReference type="Proteomes" id="UP000828941"/>
    </source>
</evidence>
<protein>
    <submittedName>
        <fullName evidence="1">Uncharacterized protein</fullName>
    </submittedName>
</protein>